<proteinExistence type="predicted"/>
<dbReference type="InterPro" id="IPR006665">
    <property type="entry name" value="OmpA-like"/>
</dbReference>
<dbReference type="Gene3D" id="3.30.1330.60">
    <property type="entry name" value="OmpA-like domain"/>
    <property type="match status" value="1"/>
</dbReference>
<dbReference type="SUPFAM" id="SSF82171">
    <property type="entry name" value="DPP6 N-terminal domain-like"/>
    <property type="match status" value="1"/>
</dbReference>
<dbReference type="InterPro" id="IPR006664">
    <property type="entry name" value="OMP_bac"/>
</dbReference>
<evidence type="ECO:0000256" key="4">
    <source>
        <dbReference type="PROSITE-ProRule" id="PRU00473"/>
    </source>
</evidence>
<dbReference type="SUPFAM" id="SSF48452">
    <property type="entry name" value="TPR-like"/>
    <property type="match status" value="1"/>
</dbReference>
<keyword evidence="3" id="KW-0998">Cell outer membrane</keyword>
<gene>
    <name evidence="7" type="ORF">DFQ07_3176</name>
</gene>
<dbReference type="InterPro" id="IPR011042">
    <property type="entry name" value="6-blade_b-propeller_TolB-like"/>
</dbReference>
<dbReference type="InterPro" id="IPR050330">
    <property type="entry name" value="Bact_OuterMem_StrucFunc"/>
</dbReference>
<keyword evidence="5" id="KW-0732">Signal</keyword>
<comment type="subcellular location">
    <subcellularLocation>
        <location evidence="1">Cell outer membrane</location>
    </subcellularLocation>
</comment>
<accession>A0A4R6TBU5</accession>
<dbReference type="PANTHER" id="PTHR30329">
    <property type="entry name" value="STATOR ELEMENT OF FLAGELLAR MOTOR COMPLEX"/>
    <property type="match status" value="1"/>
</dbReference>
<feature type="signal peptide" evidence="5">
    <location>
        <begin position="1"/>
        <end position="18"/>
    </location>
</feature>
<feature type="chain" id="PRO_5020391428" evidence="5">
    <location>
        <begin position="19"/>
        <end position="628"/>
    </location>
</feature>
<dbReference type="CDD" id="cd07185">
    <property type="entry name" value="OmpA_C-like"/>
    <property type="match status" value="1"/>
</dbReference>
<dbReference type="OrthoDB" id="9809364at2"/>
<feature type="domain" description="OmpA-like" evidence="6">
    <location>
        <begin position="506"/>
        <end position="627"/>
    </location>
</feature>
<dbReference type="Proteomes" id="UP000295390">
    <property type="component" value="Unassembled WGS sequence"/>
</dbReference>
<evidence type="ECO:0000313" key="7">
    <source>
        <dbReference type="EMBL" id="TDQ20877.1"/>
    </source>
</evidence>
<dbReference type="Gene3D" id="2.120.10.30">
    <property type="entry name" value="TolB, C-terminal domain"/>
    <property type="match status" value="1"/>
</dbReference>
<dbReference type="GO" id="GO:0009279">
    <property type="term" value="C:cell outer membrane"/>
    <property type="evidence" value="ECO:0007669"/>
    <property type="project" value="UniProtKB-SubCell"/>
</dbReference>
<evidence type="ECO:0000256" key="3">
    <source>
        <dbReference type="ARBA" id="ARBA00023237"/>
    </source>
</evidence>
<dbReference type="InterPro" id="IPR036737">
    <property type="entry name" value="OmpA-like_sf"/>
</dbReference>
<sequence length="628" mass="72094">MKTKITLILLFISCFAFSQRKVADKFYKEYSYIKAAEFYKKAIDNGDDGVDMVTRLADCYYNNSNSEQAAYWYGVASNRDEGLSDEAIYKYVQSLRSVGQYDKADEWLKKIPDAALKIGNVDYDKLKTLNKDSVVVANLDINTKNSEFGLYARGQKLYFASSRDENGKIYEWNNQPYLDLYQAKITKNEDGEDIIESVMPIVSSKINTGFHESSVALTKDGQTLYFTRNNLDDKDKLEYDKKGTSHLKIFKATLVNGQWDNIEDLPFNDKIYSSGHPALSPDEKTLYFVSDRPDSYGLTDIYKVAILPNGRYGKPINLGDKVNTIGREMFPFVAKDYTLYFSSDGYANLGLLDIYKTDLLKNNSSEVINIGAPFNSGYDDFAFFYNEDGKSGYLSSNRPGGKGEDDIYKFKTLKCKQFIKGRTFDKRTKEILPNTLVELMDSEGKVIKRFVTQEDATYVFEVECEKKFALRGTKLDYKDDFVNNIETTDVRGREIEHDLYLTPLIVGNEIVIDPIFFDFDKWNIRPDAAYELEHIVRVLNNHPKMIIKIEAHTDSRGSDRYNEILSDKRAKSTRDYIFSRGIDANRIQSAIGYGEKQLVNKCSNGVQCTEEEHQENRRSKFIIVNDYK</sequence>
<comment type="caution">
    <text evidence="7">The sequence shown here is derived from an EMBL/GenBank/DDBJ whole genome shotgun (WGS) entry which is preliminary data.</text>
</comment>
<dbReference type="PROSITE" id="PS51123">
    <property type="entry name" value="OMPA_2"/>
    <property type="match status" value="1"/>
</dbReference>
<reference evidence="7 8" key="1">
    <citation type="submission" date="2019-03" db="EMBL/GenBank/DDBJ databases">
        <title>Genomic Encyclopedia of Type Strains, Phase III (KMG-III): the genomes of soil and plant-associated and newly described type strains.</title>
        <authorList>
            <person name="Whitman W."/>
        </authorList>
    </citation>
    <scope>NUCLEOTIDE SEQUENCE [LARGE SCALE GENOMIC DNA]</scope>
    <source>
        <strain evidence="7 8">CECT 8283</strain>
    </source>
</reference>
<dbReference type="EMBL" id="SNYH01000010">
    <property type="protein sequence ID" value="TDQ20877.1"/>
    <property type="molecule type" value="Genomic_DNA"/>
</dbReference>
<name>A0A4R6TBU5_9FLAO</name>
<dbReference type="InterPro" id="IPR011659">
    <property type="entry name" value="WD40"/>
</dbReference>
<dbReference type="InterPro" id="IPR011990">
    <property type="entry name" value="TPR-like_helical_dom_sf"/>
</dbReference>
<dbReference type="RefSeq" id="WP_133538143.1">
    <property type="nucleotide sequence ID" value="NZ_SNYH01000010.1"/>
</dbReference>
<dbReference type="Pfam" id="PF07676">
    <property type="entry name" value="PD40"/>
    <property type="match status" value="2"/>
</dbReference>
<dbReference type="PRINTS" id="PR01021">
    <property type="entry name" value="OMPADOMAIN"/>
</dbReference>
<dbReference type="PANTHER" id="PTHR30329:SF21">
    <property type="entry name" value="LIPOPROTEIN YIAD-RELATED"/>
    <property type="match status" value="1"/>
</dbReference>
<evidence type="ECO:0000259" key="6">
    <source>
        <dbReference type="PROSITE" id="PS51123"/>
    </source>
</evidence>
<dbReference type="AlphaFoldDB" id="A0A4R6TBU5"/>
<organism evidence="7 8">
    <name type="scientific">Tenacibaculum caenipelagi</name>
    <dbReference type="NCBI Taxonomy" id="1325435"/>
    <lineage>
        <taxon>Bacteria</taxon>
        <taxon>Pseudomonadati</taxon>
        <taxon>Bacteroidota</taxon>
        <taxon>Flavobacteriia</taxon>
        <taxon>Flavobacteriales</taxon>
        <taxon>Flavobacteriaceae</taxon>
        <taxon>Tenacibaculum</taxon>
    </lineage>
</organism>
<keyword evidence="8" id="KW-1185">Reference proteome</keyword>
<dbReference type="Gene3D" id="1.25.40.10">
    <property type="entry name" value="Tetratricopeptide repeat domain"/>
    <property type="match status" value="1"/>
</dbReference>
<keyword evidence="2 4" id="KW-0472">Membrane</keyword>
<evidence type="ECO:0000313" key="8">
    <source>
        <dbReference type="Proteomes" id="UP000295390"/>
    </source>
</evidence>
<dbReference type="Pfam" id="PF00691">
    <property type="entry name" value="OmpA"/>
    <property type="match status" value="1"/>
</dbReference>
<evidence type="ECO:0000256" key="5">
    <source>
        <dbReference type="SAM" id="SignalP"/>
    </source>
</evidence>
<protein>
    <submittedName>
        <fullName evidence="7">Outer membrane protein OmpA-like peptidoglycan-associated protein</fullName>
    </submittedName>
</protein>
<dbReference type="SUPFAM" id="SSF103088">
    <property type="entry name" value="OmpA-like"/>
    <property type="match status" value="1"/>
</dbReference>
<evidence type="ECO:0000256" key="2">
    <source>
        <dbReference type="ARBA" id="ARBA00023136"/>
    </source>
</evidence>
<evidence type="ECO:0000256" key="1">
    <source>
        <dbReference type="ARBA" id="ARBA00004442"/>
    </source>
</evidence>